<proteinExistence type="predicted"/>
<sequence>MEIKKSSEQVNEKVHQILQEYNAQFMEDSGNYSFYIEEDGQIAAGIVASAVFDTVEIDYLCVAEAYWGRGYGEQLLNKVEKEAAAKQIKRIILNTYSFQAPAFYKKIGYKQLFKNTPAFKDYDQYYFIKEL</sequence>
<evidence type="ECO:0000259" key="1">
    <source>
        <dbReference type="PROSITE" id="PS51186"/>
    </source>
</evidence>
<evidence type="ECO:0000313" key="2">
    <source>
        <dbReference type="EMBL" id="MDA3768705.1"/>
    </source>
</evidence>
<dbReference type="Proteomes" id="UP001210502">
    <property type="component" value="Unassembled WGS sequence"/>
</dbReference>
<dbReference type="Pfam" id="PF00583">
    <property type="entry name" value="Acetyltransf_1"/>
    <property type="match status" value="1"/>
</dbReference>
<protein>
    <submittedName>
        <fullName evidence="2">GNAT family N-acetyltransferase</fullName>
    </submittedName>
</protein>
<organism evidence="2 3">
    <name type="scientific">Lactobacillus delbrueckii</name>
    <dbReference type="NCBI Taxonomy" id="1584"/>
    <lineage>
        <taxon>Bacteria</taxon>
        <taxon>Bacillati</taxon>
        <taxon>Bacillota</taxon>
        <taxon>Bacilli</taxon>
        <taxon>Lactobacillales</taxon>
        <taxon>Lactobacillaceae</taxon>
        <taxon>Lactobacillus</taxon>
    </lineage>
</organism>
<dbReference type="SUPFAM" id="SSF55729">
    <property type="entry name" value="Acyl-CoA N-acyltransferases (Nat)"/>
    <property type="match status" value="1"/>
</dbReference>
<name>A0AAW5YYR5_9LACO</name>
<feature type="domain" description="N-acetyltransferase" evidence="1">
    <location>
        <begin position="1"/>
        <end position="131"/>
    </location>
</feature>
<dbReference type="AlphaFoldDB" id="A0AAW5YYR5"/>
<dbReference type="GO" id="GO:0016747">
    <property type="term" value="F:acyltransferase activity, transferring groups other than amino-acyl groups"/>
    <property type="evidence" value="ECO:0007669"/>
    <property type="project" value="InterPro"/>
</dbReference>
<dbReference type="InterPro" id="IPR000182">
    <property type="entry name" value="GNAT_dom"/>
</dbReference>
<comment type="caution">
    <text evidence="2">The sequence shown here is derived from an EMBL/GenBank/DDBJ whole genome shotgun (WGS) entry which is preliminary data.</text>
</comment>
<reference evidence="2" key="1">
    <citation type="submission" date="2023-01" db="EMBL/GenBank/DDBJ databases">
        <title>Sequencing of the bacterial strains from artisanal fermented milk Matsoni.</title>
        <authorList>
            <person name="Rozman V."/>
            <person name="Accetto T."/>
            <person name="Bogovic Matijasic B."/>
        </authorList>
    </citation>
    <scope>NUCLEOTIDE SEQUENCE</scope>
    <source>
        <strain evidence="2">Lbl333</strain>
    </source>
</reference>
<dbReference type="InterPro" id="IPR016181">
    <property type="entry name" value="Acyl_CoA_acyltransferase"/>
</dbReference>
<accession>A0AAW5YYR5</accession>
<dbReference type="EMBL" id="JAQIEY010000055">
    <property type="protein sequence ID" value="MDA3768705.1"/>
    <property type="molecule type" value="Genomic_DNA"/>
</dbReference>
<dbReference type="Gene3D" id="3.40.630.30">
    <property type="match status" value="1"/>
</dbReference>
<dbReference type="RefSeq" id="WP_271025053.1">
    <property type="nucleotide sequence ID" value="NZ_JAQIEY010000055.1"/>
</dbReference>
<dbReference type="CDD" id="cd04301">
    <property type="entry name" value="NAT_SF"/>
    <property type="match status" value="1"/>
</dbReference>
<dbReference type="PROSITE" id="PS51186">
    <property type="entry name" value="GNAT"/>
    <property type="match status" value="1"/>
</dbReference>
<evidence type="ECO:0000313" key="3">
    <source>
        <dbReference type="Proteomes" id="UP001210502"/>
    </source>
</evidence>
<gene>
    <name evidence="2" type="ORF">PF586_09890</name>
</gene>